<organism evidence="1 2">
    <name type="scientific">Lentzea albidocapillata subsp. violacea</name>
    <dbReference type="NCBI Taxonomy" id="128104"/>
    <lineage>
        <taxon>Bacteria</taxon>
        <taxon>Bacillati</taxon>
        <taxon>Actinomycetota</taxon>
        <taxon>Actinomycetes</taxon>
        <taxon>Pseudonocardiales</taxon>
        <taxon>Pseudonocardiaceae</taxon>
        <taxon>Lentzea</taxon>
    </lineage>
</organism>
<evidence type="ECO:0000313" key="2">
    <source>
        <dbReference type="Proteomes" id="UP000199682"/>
    </source>
</evidence>
<accession>A0A1G9J6T4</accession>
<gene>
    <name evidence="1" type="ORF">SAMN04488074_110149</name>
</gene>
<dbReference type="RefSeq" id="WP_090008064.1">
    <property type="nucleotide sequence ID" value="NZ_FNET01000010.1"/>
</dbReference>
<dbReference type="Proteomes" id="UP000199682">
    <property type="component" value="Unassembled WGS sequence"/>
</dbReference>
<name>A0A1G9J6T4_9PSEU</name>
<dbReference type="NCBIfam" id="TIGR04267">
    <property type="entry name" value="mod_HExxH"/>
    <property type="match status" value="1"/>
</dbReference>
<evidence type="ECO:0000313" key="1">
    <source>
        <dbReference type="EMBL" id="SDL32913.1"/>
    </source>
</evidence>
<dbReference type="EMBL" id="FNET01000010">
    <property type="protein sequence ID" value="SDL32913.1"/>
    <property type="molecule type" value="Genomic_DNA"/>
</dbReference>
<proteinExistence type="predicted"/>
<protein>
    <submittedName>
        <fullName evidence="1">HEXXH motif-containing protein</fullName>
    </submittedName>
</protein>
<sequence>MVKRRLHAAGYVNTGSSMLSSPSAPALHARLAPADVLVDERRALYRLAVELFAPGTEMSDNLLDHPIVRYEIGRALAGHGGVDPEALREVAAMGVRDVGIAVASDPAAAEQLEAPLRIIAPPGQAPRPLTEADGERFETAVRIVADGVDLFRRLAPAMAGDLLAHVSMLAVLRAETSGGVVSASSRYVPGIVLIDEPVGPMEVAEALVHEGAHEKFFDLAITREFLDTHAEDAEYFENSWSHARWPLEQTFAAWHAYTCLGQFFLLSEPAQLGPHSLLPKARERAAEIGDWLLAHEHDLLPDARWLLRALAGQVAEAADGVSTVDASLLAAGIREDGNFRVPPDVTYRLAKSGRAVVGRMEERPEIFWLDSDAGWVLNECRQAPGPFGLLLGNATEQWRVDLPEARRRLAAALGSLHVFSIIEASE</sequence>
<dbReference type="AlphaFoldDB" id="A0A1G9J6T4"/>
<dbReference type="InterPro" id="IPR026337">
    <property type="entry name" value="AKG_HExxH"/>
</dbReference>
<reference evidence="2" key="1">
    <citation type="submission" date="2016-10" db="EMBL/GenBank/DDBJ databases">
        <authorList>
            <person name="Varghese N."/>
            <person name="Submissions S."/>
        </authorList>
    </citation>
    <scope>NUCLEOTIDE SEQUENCE [LARGE SCALE GENOMIC DNA]</scope>
    <source>
        <strain evidence="2">DSM 44796</strain>
    </source>
</reference>